<accession>A0A2P2QUX7</accession>
<organism evidence="1">
    <name type="scientific">Rhizophora mucronata</name>
    <name type="common">Asiatic mangrove</name>
    <dbReference type="NCBI Taxonomy" id="61149"/>
    <lineage>
        <taxon>Eukaryota</taxon>
        <taxon>Viridiplantae</taxon>
        <taxon>Streptophyta</taxon>
        <taxon>Embryophyta</taxon>
        <taxon>Tracheophyta</taxon>
        <taxon>Spermatophyta</taxon>
        <taxon>Magnoliopsida</taxon>
        <taxon>eudicotyledons</taxon>
        <taxon>Gunneridae</taxon>
        <taxon>Pentapetalae</taxon>
        <taxon>rosids</taxon>
        <taxon>fabids</taxon>
        <taxon>Malpighiales</taxon>
        <taxon>Rhizophoraceae</taxon>
        <taxon>Rhizophora</taxon>
    </lineage>
</organism>
<reference evidence="1" key="1">
    <citation type="submission" date="2018-02" db="EMBL/GenBank/DDBJ databases">
        <title>Rhizophora mucronata_Transcriptome.</title>
        <authorList>
            <person name="Meera S.P."/>
            <person name="Sreeshan A."/>
            <person name="Augustine A."/>
        </authorList>
    </citation>
    <scope>NUCLEOTIDE SEQUENCE</scope>
    <source>
        <tissue evidence="1">Leaf</tissue>
    </source>
</reference>
<proteinExistence type="predicted"/>
<dbReference type="EMBL" id="GGEC01090264">
    <property type="protein sequence ID" value="MBX70748.1"/>
    <property type="molecule type" value="Transcribed_RNA"/>
</dbReference>
<evidence type="ECO:0000313" key="1">
    <source>
        <dbReference type="EMBL" id="MBX70748.1"/>
    </source>
</evidence>
<protein>
    <submittedName>
        <fullName evidence="1">Uncharacterized protein</fullName>
    </submittedName>
</protein>
<sequence>MQIFAVLYW</sequence>
<name>A0A2P2QUX7_RHIMU</name>